<reference evidence="3" key="1">
    <citation type="submission" date="2011-11" db="EMBL/GenBank/DDBJ databases">
        <title>Complete sequence of Desulfosporosinus orientis DSM 765.</title>
        <authorList>
            <person name="Lucas S."/>
            <person name="Han J."/>
            <person name="Lapidus A."/>
            <person name="Cheng J.-F."/>
            <person name="Goodwin L."/>
            <person name="Pitluck S."/>
            <person name="Peters L."/>
            <person name="Ovchinnikova G."/>
            <person name="Teshima H."/>
            <person name="Detter J.C."/>
            <person name="Han C."/>
            <person name="Tapia R."/>
            <person name="Land M."/>
            <person name="Hauser L."/>
            <person name="Kyrpides N."/>
            <person name="Ivanova N."/>
            <person name="Pagani I."/>
            <person name="Pester M."/>
            <person name="Spring S."/>
            <person name="Ollivier B."/>
            <person name="Rattei T."/>
            <person name="Klenk H.-P."/>
            <person name="Wagner M."/>
            <person name="Loy A."/>
            <person name="Woyke T."/>
        </authorList>
    </citation>
    <scope>NUCLEOTIDE SEQUENCE [LARGE SCALE GENOMIC DNA]</scope>
    <source>
        <strain evidence="3">ATCC 19365 / DSM 765 / NCIMB 8382 / VKM B-1628</strain>
    </source>
</reference>
<evidence type="ECO:0000259" key="1">
    <source>
        <dbReference type="PROSITE" id="PS50995"/>
    </source>
</evidence>
<sequence>MDFNKELKILHTMEQVFATLIATSNKVQMAGDAYCDPLTSRQYMTILAILHLPEDETTFVNIANKLGTTKQNVTQIINSLQKKEFVTILPSLKDKRAINVRMTQAGLDIMVKCAKNVTVDYMADIFRGFIQQELDVLWQLLLKLYHFDGVKMDGFEEKVQIPNTYTEEELREGLERFEKRRRS</sequence>
<proteinExistence type="predicted"/>
<dbReference type="EMBL" id="CP003108">
    <property type="protein sequence ID" value="AET68035.1"/>
    <property type="molecule type" value="Genomic_DNA"/>
</dbReference>
<dbReference type="InterPro" id="IPR036390">
    <property type="entry name" value="WH_DNA-bd_sf"/>
</dbReference>
<dbReference type="OrthoDB" id="1644269at2"/>
<dbReference type="PROSITE" id="PS50995">
    <property type="entry name" value="HTH_MARR_2"/>
    <property type="match status" value="1"/>
</dbReference>
<reference evidence="2 3" key="2">
    <citation type="journal article" date="2012" name="J. Bacteriol.">
        <title>Complete genome sequences of Desulfosporosinus orientis DSM765T, Desulfosporosinus youngiae DSM17734T, Desulfosporosinus meridiei DSM13257T, and Desulfosporosinus acidiphilus DSM22704T.</title>
        <authorList>
            <person name="Pester M."/>
            <person name="Brambilla E."/>
            <person name="Alazard D."/>
            <person name="Rattei T."/>
            <person name="Weinmaier T."/>
            <person name="Han J."/>
            <person name="Lucas S."/>
            <person name="Lapidus A."/>
            <person name="Cheng J.F."/>
            <person name="Goodwin L."/>
            <person name="Pitluck S."/>
            <person name="Peters L."/>
            <person name="Ovchinnikova G."/>
            <person name="Teshima H."/>
            <person name="Detter J.C."/>
            <person name="Han C.S."/>
            <person name="Tapia R."/>
            <person name="Land M.L."/>
            <person name="Hauser L."/>
            <person name="Kyrpides N.C."/>
            <person name="Ivanova N.N."/>
            <person name="Pagani I."/>
            <person name="Huntmann M."/>
            <person name="Wei C.L."/>
            <person name="Davenport K.W."/>
            <person name="Daligault H."/>
            <person name="Chain P.S."/>
            <person name="Chen A."/>
            <person name="Mavromatis K."/>
            <person name="Markowitz V."/>
            <person name="Szeto E."/>
            <person name="Mikhailova N."/>
            <person name="Pati A."/>
            <person name="Wagner M."/>
            <person name="Woyke T."/>
            <person name="Ollivier B."/>
            <person name="Klenk H.P."/>
            <person name="Spring S."/>
            <person name="Loy A."/>
        </authorList>
    </citation>
    <scope>NUCLEOTIDE SEQUENCE [LARGE SCALE GENOMIC DNA]</scope>
    <source>
        <strain evidence="3">ATCC 19365 / DSM 765 / NCIMB 8382 / VKM B-1628</strain>
    </source>
</reference>
<dbReference type="Pfam" id="PF12802">
    <property type="entry name" value="MarR_2"/>
    <property type="match status" value="1"/>
</dbReference>
<dbReference type="STRING" id="768706.Desor_2471"/>
<organism evidence="2 3">
    <name type="scientific">Desulfosporosinus orientis (strain ATCC 19365 / DSM 765 / NCIMB 8382 / VKM B-1628 / Singapore I)</name>
    <name type="common">Desulfotomaculum orientis</name>
    <dbReference type="NCBI Taxonomy" id="768706"/>
    <lineage>
        <taxon>Bacteria</taxon>
        <taxon>Bacillati</taxon>
        <taxon>Bacillota</taxon>
        <taxon>Clostridia</taxon>
        <taxon>Eubacteriales</taxon>
        <taxon>Desulfitobacteriaceae</taxon>
        <taxon>Desulfosporosinus</taxon>
    </lineage>
</organism>
<dbReference type="InterPro" id="IPR000835">
    <property type="entry name" value="HTH_MarR-typ"/>
</dbReference>
<dbReference type="KEGG" id="dor:Desor_2471"/>
<feature type="domain" description="HTH marR-type" evidence="1">
    <location>
        <begin position="6"/>
        <end position="146"/>
    </location>
</feature>
<accession>G7WGF8</accession>
<dbReference type="GO" id="GO:0003700">
    <property type="term" value="F:DNA-binding transcription factor activity"/>
    <property type="evidence" value="ECO:0007669"/>
    <property type="project" value="InterPro"/>
</dbReference>
<dbReference type="PRINTS" id="PR00598">
    <property type="entry name" value="HTHMARR"/>
</dbReference>
<dbReference type="SMART" id="SM00347">
    <property type="entry name" value="HTH_MARR"/>
    <property type="match status" value="1"/>
</dbReference>
<dbReference type="PANTHER" id="PTHR33164:SF43">
    <property type="entry name" value="HTH-TYPE TRANSCRIPTIONAL REPRESSOR YETL"/>
    <property type="match status" value="1"/>
</dbReference>
<dbReference type="PATRIC" id="fig|768706.3.peg.2484"/>
<dbReference type="InterPro" id="IPR036388">
    <property type="entry name" value="WH-like_DNA-bd_sf"/>
</dbReference>
<dbReference type="AlphaFoldDB" id="G7WGF8"/>
<dbReference type="Gene3D" id="1.10.10.10">
    <property type="entry name" value="Winged helix-like DNA-binding domain superfamily/Winged helix DNA-binding domain"/>
    <property type="match status" value="1"/>
</dbReference>
<dbReference type="GO" id="GO:0006950">
    <property type="term" value="P:response to stress"/>
    <property type="evidence" value="ECO:0007669"/>
    <property type="project" value="TreeGrafter"/>
</dbReference>
<evidence type="ECO:0000313" key="2">
    <source>
        <dbReference type="EMBL" id="AET68035.1"/>
    </source>
</evidence>
<gene>
    <name evidence="2" type="ordered locus">Desor_2471</name>
</gene>
<dbReference type="Proteomes" id="UP000006346">
    <property type="component" value="Chromosome"/>
</dbReference>
<keyword evidence="3" id="KW-1185">Reference proteome</keyword>
<dbReference type="RefSeq" id="WP_014184843.1">
    <property type="nucleotide sequence ID" value="NC_016584.1"/>
</dbReference>
<name>G7WGF8_DESOD</name>
<dbReference type="HOGENOM" id="CLU_107565_0_0_9"/>
<evidence type="ECO:0000313" key="3">
    <source>
        <dbReference type="Proteomes" id="UP000006346"/>
    </source>
</evidence>
<dbReference type="PANTHER" id="PTHR33164">
    <property type="entry name" value="TRANSCRIPTIONAL REGULATOR, MARR FAMILY"/>
    <property type="match status" value="1"/>
</dbReference>
<dbReference type="InterPro" id="IPR039422">
    <property type="entry name" value="MarR/SlyA-like"/>
</dbReference>
<dbReference type="SUPFAM" id="SSF46785">
    <property type="entry name" value="Winged helix' DNA-binding domain"/>
    <property type="match status" value="1"/>
</dbReference>
<protein>
    <submittedName>
        <fullName evidence="2">Transcriptional regulator</fullName>
    </submittedName>
</protein>
<dbReference type="eggNOG" id="COG1846">
    <property type="taxonomic scope" value="Bacteria"/>
</dbReference>